<comment type="caution">
    <text evidence="1">The sequence shown here is derived from an EMBL/GenBank/DDBJ whole genome shotgun (WGS) entry which is preliminary data.</text>
</comment>
<feature type="non-terminal residue" evidence="1">
    <location>
        <position position="1"/>
    </location>
</feature>
<keyword evidence="2" id="KW-1185">Reference proteome</keyword>
<gene>
    <name evidence="1" type="ORF">MHI_LOCUS87380</name>
</gene>
<accession>A0A6V7GX93</accession>
<evidence type="ECO:0000313" key="2">
    <source>
        <dbReference type="Proteomes" id="UP000752696"/>
    </source>
</evidence>
<reference evidence="1" key="1">
    <citation type="submission" date="2020-07" db="EMBL/GenBank/DDBJ databases">
        <authorList>
            <person name="Nazaruddin N."/>
        </authorList>
    </citation>
    <scope>NUCLEOTIDE SEQUENCE</scope>
</reference>
<organism evidence="1 2">
    <name type="scientific">Heterotrigona itama</name>
    <dbReference type="NCBI Taxonomy" id="395501"/>
    <lineage>
        <taxon>Eukaryota</taxon>
        <taxon>Metazoa</taxon>
        <taxon>Ecdysozoa</taxon>
        <taxon>Arthropoda</taxon>
        <taxon>Hexapoda</taxon>
        <taxon>Insecta</taxon>
        <taxon>Pterygota</taxon>
        <taxon>Neoptera</taxon>
        <taxon>Endopterygota</taxon>
        <taxon>Hymenoptera</taxon>
        <taxon>Apocrita</taxon>
        <taxon>Aculeata</taxon>
        <taxon>Apoidea</taxon>
        <taxon>Anthophila</taxon>
        <taxon>Apidae</taxon>
        <taxon>Heterotrigona</taxon>
    </lineage>
</organism>
<name>A0A6V7GX93_9HYME</name>
<sequence length="60" mass="6734">VSCLYADCLIMKMIVLGYRVLPTFTIITMDKDIAEASSKTNIRSLSGYSRLIHSTFDENS</sequence>
<evidence type="ECO:0000313" key="1">
    <source>
        <dbReference type="EMBL" id="CAD1468957.1"/>
    </source>
</evidence>
<proteinExistence type="predicted"/>
<dbReference type="AlphaFoldDB" id="A0A6V7GX93"/>
<protein>
    <submittedName>
        <fullName evidence="1">Uncharacterized protein</fullName>
    </submittedName>
</protein>
<dbReference type="Proteomes" id="UP000752696">
    <property type="component" value="Unassembled WGS sequence"/>
</dbReference>
<dbReference type="EMBL" id="CAJDYZ010001564">
    <property type="protein sequence ID" value="CAD1468957.1"/>
    <property type="molecule type" value="Genomic_DNA"/>
</dbReference>